<dbReference type="Proteomes" id="UP000198859">
    <property type="component" value="Chromosome I"/>
</dbReference>
<keyword evidence="2 3" id="KW-0786">Thiamine pyrophosphate</keyword>
<gene>
    <name evidence="7" type="ORF">SAMN04488570_0414</name>
</gene>
<dbReference type="Pfam" id="PF02776">
    <property type="entry name" value="TPP_enzyme_N"/>
    <property type="match status" value="1"/>
</dbReference>
<evidence type="ECO:0000313" key="7">
    <source>
        <dbReference type="EMBL" id="SDR79712.1"/>
    </source>
</evidence>
<accession>A0A1H1LZQ9</accession>
<dbReference type="Gene3D" id="3.40.50.970">
    <property type="match status" value="2"/>
</dbReference>
<dbReference type="Pfam" id="PF02775">
    <property type="entry name" value="TPP_enzyme_C"/>
    <property type="match status" value="1"/>
</dbReference>
<dbReference type="Gene3D" id="3.40.50.1220">
    <property type="entry name" value="TPP-binding domain"/>
    <property type="match status" value="1"/>
</dbReference>
<dbReference type="InterPro" id="IPR047211">
    <property type="entry name" value="POXB-like"/>
</dbReference>
<dbReference type="CDD" id="cd07039">
    <property type="entry name" value="TPP_PYR_POX"/>
    <property type="match status" value="1"/>
</dbReference>
<feature type="domain" description="Thiamine pyrophosphate enzyme TPP-binding" evidence="5">
    <location>
        <begin position="394"/>
        <end position="540"/>
    </location>
</feature>
<dbReference type="PANTHER" id="PTHR42981:SF2">
    <property type="entry name" value="PYRUVATE DEHYDROGENASE [UBIQUINONE]"/>
    <property type="match status" value="1"/>
</dbReference>
<dbReference type="SUPFAM" id="SSF52467">
    <property type="entry name" value="DHS-like NAD/FAD-binding domain"/>
    <property type="match status" value="1"/>
</dbReference>
<reference evidence="8" key="1">
    <citation type="submission" date="2016-10" db="EMBL/GenBank/DDBJ databases">
        <authorList>
            <person name="Varghese N."/>
            <person name="Submissions S."/>
        </authorList>
    </citation>
    <scope>NUCLEOTIDE SEQUENCE [LARGE SCALE GENOMIC DNA]</scope>
    <source>
        <strain evidence="8">DSM 22127</strain>
    </source>
</reference>
<dbReference type="GO" id="GO:0003824">
    <property type="term" value="F:catalytic activity"/>
    <property type="evidence" value="ECO:0007669"/>
    <property type="project" value="InterPro"/>
</dbReference>
<dbReference type="OrthoDB" id="4959782at2"/>
<dbReference type="InterPro" id="IPR047212">
    <property type="entry name" value="TPP_POXB-like"/>
</dbReference>
<dbReference type="InterPro" id="IPR029035">
    <property type="entry name" value="DHS-like_NAD/FAD-binding_dom"/>
</dbReference>
<evidence type="ECO:0000256" key="1">
    <source>
        <dbReference type="ARBA" id="ARBA00007812"/>
    </source>
</evidence>
<dbReference type="InterPro" id="IPR047210">
    <property type="entry name" value="TPP_PYR_POXB-like"/>
</dbReference>
<keyword evidence="8" id="KW-1185">Reference proteome</keyword>
<comment type="similarity">
    <text evidence="1 3">Belongs to the TPP enzyme family.</text>
</comment>
<dbReference type="SUPFAM" id="SSF52518">
    <property type="entry name" value="Thiamin diphosphate-binding fold (THDP-binding)"/>
    <property type="match status" value="2"/>
</dbReference>
<dbReference type="STRING" id="642780.SAMN04488570_0414"/>
<dbReference type="GO" id="GO:0030976">
    <property type="term" value="F:thiamine pyrophosphate binding"/>
    <property type="evidence" value="ECO:0007669"/>
    <property type="project" value="InterPro"/>
</dbReference>
<evidence type="ECO:0000313" key="8">
    <source>
        <dbReference type="Proteomes" id="UP000198859"/>
    </source>
</evidence>
<dbReference type="Pfam" id="PF00205">
    <property type="entry name" value="TPP_enzyme_M"/>
    <property type="match status" value="1"/>
</dbReference>
<proteinExistence type="inferred from homology"/>
<sequence>MTTVAELLIESLAEHGVRSVWGVVGDALNPVTDAIRREDRIEWIGVRHEEVGAFAASAQAQLTGRLAVCMGTVGPGAVHLLNGLYDAKKSHAPVLAICGQVPREEMGTEFFQEVDNDALFADVAVFNRTVTHLDQLPLLIEAAGNAALQQSGVAVLTLPGDVGGLDLPRHTPVPRFVEQRPRSVPETDALQQAAAALDAGGRVTMLVGIGARDAREEVLAVAERLAAPMVLSLKAKEGLEDDNPYEVGQSGLLGNPATATAFDECDVLFLVGTDFPYRDFLPAGKQVVQLDVRGSHIGRRVPVDHALVGDAGLGLAALLPLLAPHEDRGHLESVREEYLSWQEKQQRFTDPAYDHRPSGFLRRKVDNPDALVRPELLAAAIDRHAAQDAVFTTDTGMATVWLSRYVRMTGARRLLGSYNLGSMANAMPQALGASALDRGRQVVALCGDGGLSMLLGDLITAVTYDLPVKLVVFDNSRLGMVKLEMEQVGLPEFGTVLRNPDFAEVARAIGFHGVRVERPADVDEAVREALAHDGPVLLDVVTNPDEVALPPSPTVSQAWGFAIAKTKEAVTSAE</sequence>
<dbReference type="CDD" id="cd02014">
    <property type="entry name" value="TPP_POX"/>
    <property type="match status" value="1"/>
</dbReference>
<dbReference type="RefSeq" id="WP_091725456.1">
    <property type="nucleotide sequence ID" value="NZ_LT629757.1"/>
</dbReference>
<evidence type="ECO:0000259" key="4">
    <source>
        <dbReference type="Pfam" id="PF00205"/>
    </source>
</evidence>
<dbReference type="InterPro" id="IPR029061">
    <property type="entry name" value="THDP-binding"/>
</dbReference>
<dbReference type="GO" id="GO:0000287">
    <property type="term" value="F:magnesium ion binding"/>
    <property type="evidence" value="ECO:0007669"/>
    <property type="project" value="InterPro"/>
</dbReference>
<keyword evidence="7" id="KW-0670">Pyruvate</keyword>
<evidence type="ECO:0000256" key="2">
    <source>
        <dbReference type="ARBA" id="ARBA00023052"/>
    </source>
</evidence>
<dbReference type="InterPro" id="IPR012000">
    <property type="entry name" value="Thiamin_PyroP_enz_cen_dom"/>
</dbReference>
<name>A0A1H1LZQ9_9ACTN</name>
<dbReference type="AlphaFoldDB" id="A0A1H1LZQ9"/>
<evidence type="ECO:0000259" key="5">
    <source>
        <dbReference type="Pfam" id="PF02775"/>
    </source>
</evidence>
<dbReference type="PANTHER" id="PTHR42981">
    <property type="entry name" value="PYRUVATE DEHYDROGENASE [UBIQUINONE]"/>
    <property type="match status" value="1"/>
</dbReference>
<evidence type="ECO:0000256" key="3">
    <source>
        <dbReference type="RuleBase" id="RU362132"/>
    </source>
</evidence>
<dbReference type="EMBL" id="LT629757">
    <property type="protein sequence ID" value="SDR79712.1"/>
    <property type="molecule type" value="Genomic_DNA"/>
</dbReference>
<dbReference type="InterPro" id="IPR011766">
    <property type="entry name" value="TPP_enzyme_TPP-bd"/>
</dbReference>
<feature type="domain" description="Thiamine pyrophosphate enzyme central" evidence="4">
    <location>
        <begin position="190"/>
        <end position="318"/>
    </location>
</feature>
<organism evidence="7 8">
    <name type="scientific">Nocardioides scoriae</name>
    <dbReference type="NCBI Taxonomy" id="642780"/>
    <lineage>
        <taxon>Bacteria</taxon>
        <taxon>Bacillati</taxon>
        <taxon>Actinomycetota</taxon>
        <taxon>Actinomycetes</taxon>
        <taxon>Propionibacteriales</taxon>
        <taxon>Nocardioidaceae</taxon>
        <taxon>Nocardioides</taxon>
    </lineage>
</organism>
<feature type="domain" description="Thiamine pyrophosphate enzyme N-terminal TPP-binding" evidence="6">
    <location>
        <begin position="3"/>
        <end position="117"/>
    </location>
</feature>
<evidence type="ECO:0000259" key="6">
    <source>
        <dbReference type="Pfam" id="PF02776"/>
    </source>
</evidence>
<protein>
    <submittedName>
        <fullName evidence="7">Pyruvate dehydrogenase (Quinone)</fullName>
    </submittedName>
</protein>
<dbReference type="InterPro" id="IPR012001">
    <property type="entry name" value="Thiamin_PyroP_enz_TPP-bd_dom"/>
</dbReference>